<evidence type="ECO:0000313" key="2">
    <source>
        <dbReference type="Proteomes" id="UP001604336"/>
    </source>
</evidence>
<dbReference type="EMBL" id="JBFOLK010000112">
    <property type="protein sequence ID" value="KAL2456424.1"/>
    <property type="molecule type" value="Genomic_DNA"/>
</dbReference>
<keyword evidence="2" id="KW-1185">Reference proteome</keyword>
<reference evidence="2" key="1">
    <citation type="submission" date="2024-07" db="EMBL/GenBank/DDBJ databases">
        <title>Two chromosome-level genome assemblies of Korean endemic species Abeliophyllum distichum and Forsythia ovata (Oleaceae).</title>
        <authorList>
            <person name="Jang H."/>
        </authorList>
    </citation>
    <scope>NUCLEOTIDE SEQUENCE [LARGE SCALE GENOMIC DNA]</scope>
</reference>
<dbReference type="Proteomes" id="UP001604336">
    <property type="component" value="Unassembled WGS sequence"/>
</dbReference>
<name>A0ABD1NXS7_9LAMI</name>
<evidence type="ECO:0000313" key="1">
    <source>
        <dbReference type="EMBL" id="KAL2456424.1"/>
    </source>
</evidence>
<gene>
    <name evidence="1" type="ORF">Adt_46798</name>
</gene>
<dbReference type="AlphaFoldDB" id="A0ABD1NXS7"/>
<sequence>MEEAEVHRPTCGDTHCLAVRTWAIFFWHDYWMDKSTLADQHTYLTHSFIQVRDLFDDTAWNIDRLLQLVPYIIADQIGSIPITAELHDQIMWKDTLNGRFATKSAWQLVRTGHTIQAVYNMI</sequence>
<protein>
    <submittedName>
        <fullName evidence="1">Uncharacterized protein</fullName>
    </submittedName>
</protein>
<comment type="caution">
    <text evidence="1">The sequence shown here is derived from an EMBL/GenBank/DDBJ whole genome shotgun (WGS) entry which is preliminary data.</text>
</comment>
<proteinExistence type="predicted"/>
<accession>A0ABD1NXS7</accession>
<organism evidence="1 2">
    <name type="scientific">Abeliophyllum distichum</name>
    <dbReference type="NCBI Taxonomy" id="126358"/>
    <lineage>
        <taxon>Eukaryota</taxon>
        <taxon>Viridiplantae</taxon>
        <taxon>Streptophyta</taxon>
        <taxon>Embryophyta</taxon>
        <taxon>Tracheophyta</taxon>
        <taxon>Spermatophyta</taxon>
        <taxon>Magnoliopsida</taxon>
        <taxon>eudicotyledons</taxon>
        <taxon>Gunneridae</taxon>
        <taxon>Pentapetalae</taxon>
        <taxon>asterids</taxon>
        <taxon>lamiids</taxon>
        <taxon>Lamiales</taxon>
        <taxon>Oleaceae</taxon>
        <taxon>Forsythieae</taxon>
        <taxon>Abeliophyllum</taxon>
    </lineage>
</organism>